<dbReference type="RefSeq" id="WP_020886331.1">
    <property type="nucleotide sequence ID" value="NZ_ATHI01000005.1"/>
</dbReference>
<evidence type="ECO:0000313" key="3">
    <source>
        <dbReference type="Proteomes" id="UP000014975"/>
    </source>
</evidence>
<keyword evidence="1" id="KW-0472">Membrane</keyword>
<dbReference type="EMBL" id="ATHI01000005">
    <property type="protein sequence ID" value="EPR35082.1"/>
    <property type="molecule type" value="Genomic_DNA"/>
</dbReference>
<evidence type="ECO:0000313" key="2">
    <source>
        <dbReference type="EMBL" id="EPR35082.1"/>
    </source>
</evidence>
<dbReference type="eggNOG" id="ENOG502ZZA7">
    <property type="taxonomic scope" value="Bacteria"/>
</dbReference>
<protein>
    <submittedName>
        <fullName evidence="2">Uncharacterized protein</fullName>
    </submittedName>
</protein>
<organism evidence="2 3">
    <name type="scientific">Alkalidesulfovibrio alkalitolerans DSM 16529</name>
    <dbReference type="NCBI Taxonomy" id="1121439"/>
    <lineage>
        <taxon>Bacteria</taxon>
        <taxon>Pseudomonadati</taxon>
        <taxon>Thermodesulfobacteriota</taxon>
        <taxon>Desulfovibrionia</taxon>
        <taxon>Desulfovibrionales</taxon>
        <taxon>Desulfovibrionaceae</taxon>
        <taxon>Alkalidesulfovibrio</taxon>
    </lineage>
</organism>
<proteinExistence type="predicted"/>
<feature type="transmembrane region" description="Helical" evidence="1">
    <location>
        <begin position="12"/>
        <end position="36"/>
    </location>
</feature>
<comment type="caution">
    <text evidence="2">The sequence shown here is derived from an EMBL/GenBank/DDBJ whole genome shotgun (WGS) entry which is preliminary data.</text>
</comment>
<accession>S7TD12</accession>
<reference evidence="2 3" key="1">
    <citation type="journal article" date="2013" name="Genome Announc.">
        <title>Draft genome sequences for three mercury-methylating, sulfate-reducing bacteria.</title>
        <authorList>
            <person name="Brown S.D."/>
            <person name="Hurt R.A.Jr."/>
            <person name="Gilmour C.C."/>
            <person name="Elias D.A."/>
        </authorList>
    </citation>
    <scope>NUCLEOTIDE SEQUENCE [LARGE SCALE GENOMIC DNA]</scope>
    <source>
        <strain evidence="2 3">DSM 16529</strain>
    </source>
</reference>
<name>S7TD12_9BACT</name>
<keyword evidence="1" id="KW-1133">Transmembrane helix</keyword>
<keyword evidence="3" id="KW-1185">Reference proteome</keyword>
<gene>
    <name evidence="2" type="ORF">dsat_2445</name>
</gene>
<keyword evidence="1" id="KW-0812">Transmembrane</keyword>
<dbReference type="Proteomes" id="UP000014975">
    <property type="component" value="Unassembled WGS sequence"/>
</dbReference>
<dbReference type="PATRIC" id="fig|1121439.3.peg.839"/>
<evidence type="ECO:0000256" key="1">
    <source>
        <dbReference type="SAM" id="Phobius"/>
    </source>
</evidence>
<dbReference type="STRING" id="1121439.dsat_2445"/>
<sequence>MRRARMMAALGGVLVLVGVYLWLTASWWLGAFHVFLGVNRLARPWYSANTVRRLRYAEWGAALMVTAAVVAFHV</sequence>
<dbReference type="AlphaFoldDB" id="S7TD12"/>